<keyword evidence="1" id="KW-0472">Membrane</keyword>
<dbReference type="Proteomes" id="UP000025227">
    <property type="component" value="Unplaced"/>
</dbReference>
<evidence type="ECO:0000313" key="2">
    <source>
        <dbReference type="Proteomes" id="UP000025227"/>
    </source>
</evidence>
<reference evidence="3" key="1">
    <citation type="submission" date="2020-12" db="UniProtKB">
        <authorList>
            <consortium name="WormBaseParasite"/>
        </authorList>
    </citation>
    <scope>IDENTIFICATION</scope>
    <source>
        <strain evidence="3">MHco3</strain>
    </source>
</reference>
<accession>A0A7I5E4Y9</accession>
<feature type="transmembrane region" description="Helical" evidence="1">
    <location>
        <begin position="20"/>
        <end position="38"/>
    </location>
</feature>
<name>A0A7I5E4Y9_HAECO</name>
<organism evidence="2 3">
    <name type="scientific">Haemonchus contortus</name>
    <name type="common">Barber pole worm</name>
    <dbReference type="NCBI Taxonomy" id="6289"/>
    <lineage>
        <taxon>Eukaryota</taxon>
        <taxon>Metazoa</taxon>
        <taxon>Ecdysozoa</taxon>
        <taxon>Nematoda</taxon>
        <taxon>Chromadorea</taxon>
        <taxon>Rhabditida</taxon>
        <taxon>Rhabditina</taxon>
        <taxon>Rhabditomorpha</taxon>
        <taxon>Strongyloidea</taxon>
        <taxon>Trichostrongylidae</taxon>
        <taxon>Haemonchus</taxon>
    </lineage>
</organism>
<protein>
    <submittedName>
        <fullName evidence="3">DUF1738 domain-containing protein</fullName>
    </submittedName>
</protein>
<dbReference type="WBParaSite" id="HCON_00000460-00001">
    <property type="protein sequence ID" value="HCON_00000460-00001"/>
    <property type="gene ID" value="HCON_00000460"/>
</dbReference>
<dbReference type="AlphaFoldDB" id="A0A7I5E4Y9"/>
<keyword evidence="1" id="KW-0812">Transmembrane</keyword>
<evidence type="ECO:0000313" key="3">
    <source>
        <dbReference type="WBParaSite" id="HCON_00000460-00001"/>
    </source>
</evidence>
<sequence>MTEPNEDDFHDHAEGFVPDALFTLNVTNISGCFSYVYLGREVNMIKDLAPEPSRRKCAAWVAFKNFEGERKKTKNIRLGAHLCDIAGIPALTHASESTKAG</sequence>
<proteinExistence type="predicted"/>
<evidence type="ECO:0000256" key="1">
    <source>
        <dbReference type="SAM" id="Phobius"/>
    </source>
</evidence>
<keyword evidence="2" id="KW-1185">Reference proteome</keyword>
<keyword evidence="1" id="KW-1133">Transmembrane helix</keyword>